<dbReference type="InterPro" id="IPR050336">
    <property type="entry name" value="Chromosome_partition/occlusion"/>
</dbReference>
<proteinExistence type="inferred from homology"/>
<dbReference type="GO" id="GO:0005694">
    <property type="term" value="C:chromosome"/>
    <property type="evidence" value="ECO:0007669"/>
    <property type="project" value="TreeGrafter"/>
</dbReference>
<dbReference type="InterPro" id="IPR057240">
    <property type="entry name" value="ParB_dimer_C"/>
</dbReference>
<evidence type="ECO:0000256" key="3">
    <source>
        <dbReference type="ARBA" id="ARBA00022829"/>
    </source>
</evidence>
<organism evidence="8 9">
    <name type="scientific">Wenzhouxiangella sediminis</name>
    <dbReference type="NCBI Taxonomy" id="1792836"/>
    <lineage>
        <taxon>Bacteria</taxon>
        <taxon>Pseudomonadati</taxon>
        <taxon>Pseudomonadota</taxon>
        <taxon>Gammaproteobacteria</taxon>
        <taxon>Chromatiales</taxon>
        <taxon>Wenzhouxiangellaceae</taxon>
        <taxon>Wenzhouxiangella</taxon>
    </lineage>
</organism>
<dbReference type="Pfam" id="PF23552">
    <property type="entry name" value="ParB_C"/>
    <property type="match status" value="1"/>
</dbReference>
<dbReference type="InterPro" id="IPR041468">
    <property type="entry name" value="HTH_ParB/Spo0J"/>
</dbReference>
<dbReference type="SMART" id="SM00470">
    <property type="entry name" value="ParB"/>
    <property type="match status" value="1"/>
</dbReference>
<feature type="region of interest" description="Disordered" evidence="6">
    <location>
        <begin position="229"/>
        <end position="248"/>
    </location>
</feature>
<comment type="similarity">
    <text evidence="1">Belongs to the ParB family.</text>
</comment>
<evidence type="ECO:0000256" key="5">
    <source>
        <dbReference type="ARBA" id="ARBA00025472"/>
    </source>
</evidence>
<dbReference type="RefSeq" id="WP_116651073.1">
    <property type="nucleotide sequence ID" value="NZ_QUZK01000041.1"/>
</dbReference>
<dbReference type="CDD" id="cd16393">
    <property type="entry name" value="SPO0J_N"/>
    <property type="match status" value="1"/>
</dbReference>
<evidence type="ECO:0000313" key="9">
    <source>
        <dbReference type="Proteomes" id="UP000260351"/>
    </source>
</evidence>
<dbReference type="OrthoDB" id="9802051at2"/>
<comment type="caution">
    <text evidence="8">The sequence shown here is derived from an EMBL/GenBank/DDBJ whole genome shotgun (WGS) entry which is preliminary data.</text>
</comment>
<dbReference type="EMBL" id="QUZK01000041">
    <property type="protein sequence ID" value="RFF29839.1"/>
    <property type="molecule type" value="Genomic_DNA"/>
</dbReference>
<dbReference type="InterPro" id="IPR036086">
    <property type="entry name" value="ParB/Sulfiredoxin_sf"/>
</dbReference>
<accession>A0A3E1K7A4</accession>
<dbReference type="GO" id="GO:0007059">
    <property type="term" value="P:chromosome segregation"/>
    <property type="evidence" value="ECO:0007669"/>
    <property type="project" value="UniProtKB-KW"/>
</dbReference>
<dbReference type="PANTHER" id="PTHR33375">
    <property type="entry name" value="CHROMOSOME-PARTITIONING PROTEIN PARB-RELATED"/>
    <property type="match status" value="1"/>
</dbReference>
<evidence type="ECO:0000259" key="7">
    <source>
        <dbReference type="SMART" id="SM00470"/>
    </source>
</evidence>
<dbReference type="SUPFAM" id="SSF110849">
    <property type="entry name" value="ParB/Sulfiredoxin"/>
    <property type="match status" value="1"/>
</dbReference>
<dbReference type="Pfam" id="PF02195">
    <property type="entry name" value="ParB_N"/>
    <property type="match status" value="1"/>
</dbReference>
<evidence type="ECO:0000256" key="1">
    <source>
        <dbReference type="ARBA" id="ARBA00006295"/>
    </source>
</evidence>
<dbReference type="SUPFAM" id="SSF109709">
    <property type="entry name" value="KorB DNA-binding domain-like"/>
    <property type="match status" value="1"/>
</dbReference>
<dbReference type="FunFam" id="3.90.1530.30:FF:000001">
    <property type="entry name" value="Chromosome partitioning protein ParB"/>
    <property type="match status" value="1"/>
</dbReference>
<dbReference type="NCBIfam" id="TIGR00180">
    <property type="entry name" value="parB_part"/>
    <property type="match status" value="1"/>
</dbReference>
<dbReference type="InterPro" id="IPR003115">
    <property type="entry name" value="ParB_N"/>
</dbReference>
<evidence type="ECO:0000256" key="2">
    <source>
        <dbReference type="ARBA" id="ARBA00022372"/>
    </source>
</evidence>
<dbReference type="Proteomes" id="UP000260351">
    <property type="component" value="Unassembled WGS sequence"/>
</dbReference>
<evidence type="ECO:0000256" key="6">
    <source>
        <dbReference type="SAM" id="MobiDB-lite"/>
    </source>
</evidence>
<sequence>MAASRKKKPLGRNLDALLGKTRAAAEQESPDGELHGLKELPVDVIEPGRYQPRSAMDPDRLQELSDSIKEQGLVQPVVVRPLAKQGRYELIAGERRWRACQMAGMTTIPALVREIADEATLALALIENIQREDLNPLEEAVALRRLIEEFGLTHEQAARSVGRSRTSVTNLLRLMELAPEVRELVDQKQLDMGHARALLTLERPDQIRAARQVVDQDLSVRQTEALVRRMREGRPESKKSKGEHKSADIQRLEQELTETLCAPVSVKHSNSGKGQVTIRYTSLDELDGLLERFKR</sequence>
<keyword evidence="4" id="KW-0238">DNA-binding</keyword>
<name>A0A3E1K7A4_9GAMM</name>
<dbReference type="Gene3D" id="3.90.1530.30">
    <property type="match status" value="1"/>
</dbReference>
<feature type="domain" description="ParB-like N-terminal" evidence="7">
    <location>
        <begin position="38"/>
        <end position="129"/>
    </location>
</feature>
<dbReference type="InterPro" id="IPR004437">
    <property type="entry name" value="ParB/RepB/Spo0J"/>
</dbReference>
<dbReference type="FunFam" id="1.10.10.2830:FF:000001">
    <property type="entry name" value="Chromosome partitioning protein ParB"/>
    <property type="match status" value="1"/>
</dbReference>
<keyword evidence="9" id="KW-1185">Reference proteome</keyword>
<evidence type="ECO:0000313" key="8">
    <source>
        <dbReference type="EMBL" id="RFF29839.1"/>
    </source>
</evidence>
<gene>
    <name evidence="8" type="ORF">DZC52_10370</name>
</gene>
<dbReference type="GO" id="GO:0003677">
    <property type="term" value="F:DNA binding"/>
    <property type="evidence" value="ECO:0007669"/>
    <property type="project" value="UniProtKB-KW"/>
</dbReference>
<dbReference type="PANTHER" id="PTHR33375:SF1">
    <property type="entry name" value="CHROMOSOME-PARTITIONING PROTEIN PARB-RELATED"/>
    <property type="match status" value="1"/>
</dbReference>
<dbReference type="Gene3D" id="1.10.10.2830">
    <property type="match status" value="1"/>
</dbReference>
<comment type="function">
    <text evidence="5">Involved in chromosome partition. Localize to both poles of the predivisional cell following completion of DNA replication. Binds to the DNA origin of replication.</text>
</comment>
<evidence type="ECO:0000256" key="4">
    <source>
        <dbReference type="ARBA" id="ARBA00023125"/>
    </source>
</evidence>
<dbReference type="AlphaFoldDB" id="A0A3E1K7A4"/>
<dbReference type="GO" id="GO:0045881">
    <property type="term" value="P:positive regulation of sporulation resulting in formation of a cellular spore"/>
    <property type="evidence" value="ECO:0007669"/>
    <property type="project" value="TreeGrafter"/>
</dbReference>
<dbReference type="Pfam" id="PF17762">
    <property type="entry name" value="HTH_ParB"/>
    <property type="match status" value="1"/>
</dbReference>
<reference evidence="8 9" key="1">
    <citation type="submission" date="2018-08" db="EMBL/GenBank/DDBJ databases">
        <title>Wenzhouxiangella salilacus sp. nov., a novel bacterium isolated from a saline lake in Xinjiang Province, China.</title>
        <authorList>
            <person name="Han S."/>
        </authorList>
    </citation>
    <scope>NUCLEOTIDE SEQUENCE [LARGE SCALE GENOMIC DNA]</scope>
    <source>
        <strain evidence="8 9">XDB06</strain>
    </source>
</reference>
<keyword evidence="3" id="KW-0159">Chromosome partition</keyword>
<protein>
    <recommendedName>
        <fullName evidence="2">Probable chromosome-partitioning protein ParB</fullName>
    </recommendedName>
</protein>